<accession>A0A1M4YMW2</accession>
<feature type="transmembrane region" description="Helical" evidence="10">
    <location>
        <begin position="98"/>
        <end position="120"/>
    </location>
</feature>
<keyword evidence="7 10" id="KW-0472">Membrane</keyword>
<comment type="similarity">
    <text evidence="9">Belongs to the MurJ/MviN family.</text>
</comment>
<keyword evidence="6 10" id="KW-1133">Transmembrane helix</keyword>
<comment type="function">
    <text evidence="8">Involved in peptidoglycan biosynthesis. Transports lipid-linked peptidoglycan precursors from the inner to the outer leaflet of the cytoplasmic membrane.</text>
</comment>
<dbReference type="GO" id="GO:0009252">
    <property type="term" value="P:peptidoglycan biosynthetic process"/>
    <property type="evidence" value="ECO:0007669"/>
    <property type="project" value="UniProtKB-KW"/>
</dbReference>
<dbReference type="RefSeq" id="WP_073052120.1">
    <property type="nucleotide sequence ID" value="NZ_FQUP01000001.1"/>
</dbReference>
<dbReference type="CDD" id="cd13123">
    <property type="entry name" value="MATE_MurJ_like"/>
    <property type="match status" value="1"/>
</dbReference>
<feature type="transmembrane region" description="Helical" evidence="10">
    <location>
        <begin position="420"/>
        <end position="443"/>
    </location>
</feature>
<keyword evidence="5" id="KW-0573">Peptidoglycan synthesis</keyword>
<feature type="transmembrane region" description="Helical" evidence="10">
    <location>
        <begin position="201"/>
        <end position="222"/>
    </location>
</feature>
<feature type="transmembrane region" description="Helical" evidence="10">
    <location>
        <begin position="64"/>
        <end position="86"/>
    </location>
</feature>
<dbReference type="AlphaFoldDB" id="A0A1M4YMW2"/>
<keyword evidence="2" id="KW-1003">Cell membrane</keyword>
<sequence length="547" mass="58494">MDETKPAQTAPSRARTIGIASAIWATSIFLSRIIGLVREQIVGRTLGASRQADLYFASFTLPDFLNYLLAAGALSIVFIPIFLAHVQRGEEEGGWRAFSVIANFMLLAGTLGIVLLMVFARPLAGVVAPGFNDPAEVDTLVRLMRIILPAQFFHVVGGLLSATLQAQDRHVLPAMAPLVYSVGIIAGGLVGAYLGWGADGFAWGVLVGSIVGPFGLPLYGCLRGHMRWYPILSFRNPDLRRYLVLSLPIMIGFSIVLVDQWIIKNQASYLAAGELSYLQYARTLMNVPIGVFGMAVGVAAYPSLSRMVAAGSIPEAYGVLVHAVRLMLVATFAAQVCMTLAGVEAVYLVWGAFASRFSAADAAATGTVLAYMSIGLCGWAAQTLISRGFYALGSTWVPTIVGTAVTIILIPLYVVLRQQAGAIGLAIASSIAIIVYVLVLGWLQRRRFEREARDRGMALGTAPGMIDGAVRSGFAAAVAIGCGLALRYGLMQWLPGLHVGVAVLRAIILCGVGVGVYAVVARRLGMREFGELTTMVMARLRRRRRTV</sequence>
<comment type="subcellular location">
    <subcellularLocation>
        <location evidence="1">Cell membrane</location>
        <topology evidence="1">Multi-pass membrane protein</topology>
    </subcellularLocation>
</comment>
<dbReference type="STRING" id="1122133.SAMN02745157_1565"/>
<name>A0A1M4YMW2_9HYPH</name>
<proteinExistence type="inferred from homology"/>
<dbReference type="GO" id="GO:0015648">
    <property type="term" value="F:lipid-linked peptidoglycan transporter activity"/>
    <property type="evidence" value="ECO:0007669"/>
    <property type="project" value="TreeGrafter"/>
</dbReference>
<dbReference type="InterPro" id="IPR004268">
    <property type="entry name" value="MurJ"/>
</dbReference>
<dbReference type="Pfam" id="PF03023">
    <property type="entry name" value="MurJ"/>
    <property type="match status" value="1"/>
</dbReference>
<feature type="transmembrane region" description="Helical" evidence="10">
    <location>
        <begin position="242"/>
        <end position="263"/>
    </location>
</feature>
<feature type="transmembrane region" description="Helical" evidence="10">
    <location>
        <begin position="464"/>
        <end position="486"/>
    </location>
</feature>
<dbReference type="EMBL" id="FQUP01000001">
    <property type="protein sequence ID" value="SHF06993.1"/>
    <property type="molecule type" value="Genomic_DNA"/>
</dbReference>
<evidence type="ECO:0000256" key="7">
    <source>
        <dbReference type="ARBA" id="ARBA00023136"/>
    </source>
</evidence>
<dbReference type="PANTHER" id="PTHR47019:SF1">
    <property type="entry name" value="LIPID II FLIPPASE MURJ"/>
    <property type="match status" value="1"/>
</dbReference>
<organism evidence="11 12">
    <name type="scientific">Kaistia soli DSM 19436</name>
    <dbReference type="NCBI Taxonomy" id="1122133"/>
    <lineage>
        <taxon>Bacteria</taxon>
        <taxon>Pseudomonadati</taxon>
        <taxon>Pseudomonadota</taxon>
        <taxon>Alphaproteobacteria</taxon>
        <taxon>Hyphomicrobiales</taxon>
        <taxon>Kaistiaceae</taxon>
        <taxon>Kaistia</taxon>
    </lineage>
</organism>
<dbReference type="InterPro" id="IPR051050">
    <property type="entry name" value="Lipid_II_flippase_MurJ/MviN"/>
</dbReference>
<keyword evidence="3 10" id="KW-0812">Transmembrane</keyword>
<dbReference type="Proteomes" id="UP000184485">
    <property type="component" value="Unassembled WGS sequence"/>
</dbReference>
<feature type="transmembrane region" description="Helical" evidence="10">
    <location>
        <begin position="388"/>
        <end position="414"/>
    </location>
</feature>
<dbReference type="PANTHER" id="PTHR47019">
    <property type="entry name" value="LIPID II FLIPPASE MURJ"/>
    <property type="match status" value="1"/>
</dbReference>
<dbReference type="GO" id="GO:0005886">
    <property type="term" value="C:plasma membrane"/>
    <property type="evidence" value="ECO:0007669"/>
    <property type="project" value="UniProtKB-SubCell"/>
</dbReference>
<feature type="transmembrane region" description="Helical" evidence="10">
    <location>
        <begin position="140"/>
        <end position="162"/>
    </location>
</feature>
<evidence type="ECO:0000256" key="1">
    <source>
        <dbReference type="ARBA" id="ARBA00004651"/>
    </source>
</evidence>
<feature type="transmembrane region" description="Helical" evidence="10">
    <location>
        <begin position="174"/>
        <end position="195"/>
    </location>
</feature>
<protein>
    <submittedName>
        <fullName evidence="11">Putative peptidoglycan lipid II flippase</fullName>
    </submittedName>
</protein>
<reference evidence="11 12" key="1">
    <citation type="submission" date="2016-11" db="EMBL/GenBank/DDBJ databases">
        <authorList>
            <person name="Jaros S."/>
            <person name="Januszkiewicz K."/>
            <person name="Wedrychowicz H."/>
        </authorList>
    </citation>
    <scope>NUCLEOTIDE SEQUENCE [LARGE SCALE GENOMIC DNA]</scope>
    <source>
        <strain evidence="11 12">DSM 19436</strain>
    </source>
</reference>
<dbReference type="GO" id="GO:0008360">
    <property type="term" value="P:regulation of cell shape"/>
    <property type="evidence" value="ECO:0007669"/>
    <property type="project" value="UniProtKB-KW"/>
</dbReference>
<feature type="transmembrane region" description="Helical" evidence="10">
    <location>
        <begin position="498"/>
        <end position="520"/>
    </location>
</feature>
<evidence type="ECO:0000313" key="12">
    <source>
        <dbReference type="Proteomes" id="UP000184485"/>
    </source>
</evidence>
<evidence type="ECO:0000256" key="4">
    <source>
        <dbReference type="ARBA" id="ARBA00022960"/>
    </source>
</evidence>
<evidence type="ECO:0000256" key="3">
    <source>
        <dbReference type="ARBA" id="ARBA00022692"/>
    </source>
</evidence>
<keyword evidence="4" id="KW-0133">Cell shape</keyword>
<evidence type="ECO:0000313" key="11">
    <source>
        <dbReference type="EMBL" id="SHF06993.1"/>
    </source>
</evidence>
<dbReference type="GO" id="GO:0034204">
    <property type="term" value="P:lipid translocation"/>
    <property type="evidence" value="ECO:0007669"/>
    <property type="project" value="TreeGrafter"/>
</dbReference>
<feature type="transmembrane region" description="Helical" evidence="10">
    <location>
        <begin position="283"/>
        <end position="304"/>
    </location>
</feature>
<dbReference type="NCBIfam" id="TIGR01695">
    <property type="entry name" value="murJ_mviN"/>
    <property type="match status" value="1"/>
</dbReference>
<feature type="transmembrane region" description="Helical" evidence="10">
    <location>
        <begin position="362"/>
        <end position="381"/>
    </location>
</feature>
<evidence type="ECO:0000256" key="9">
    <source>
        <dbReference type="ARBA" id="ARBA00061532"/>
    </source>
</evidence>
<keyword evidence="12" id="KW-1185">Reference proteome</keyword>
<feature type="transmembrane region" description="Helical" evidence="10">
    <location>
        <begin position="325"/>
        <end position="350"/>
    </location>
</feature>
<evidence type="ECO:0000256" key="8">
    <source>
        <dbReference type="ARBA" id="ARBA00060041"/>
    </source>
</evidence>
<dbReference type="PRINTS" id="PR01806">
    <property type="entry name" value="VIRFACTRMVIN"/>
</dbReference>
<evidence type="ECO:0000256" key="10">
    <source>
        <dbReference type="SAM" id="Phobius"/>
    </source>
</evidence>
<evidence type="ECO:0000256" key="6">
    <source>
        <dbReference type="ARBA" id="ARBA00022989"/>
    </source>
</evidence>
<evidence type="ECO:0000256" key="5">
    <source>
        <dbReference type="ARBA" id="ARBA00022984"/>
    </source>
</evidence>
<evidence type="ECO:0000256" key="2">
    <source>
        <dbReference type="ARBA" id="ARBA00022475"/>
    </source>
</evidence>
<gene>
    <name evidence="11" type="ORF">SAMN02745157_1565</name>
</gene>